<accession>A0A7D9EJ56</accession>
<dbReference type="Pfam" id="PF13358">
    <property type="entry name" value="DDE_3"/>
    <property type="match status" value="1"/>
</dbReference>
<dbReference type="Gene3D" id="3.30.420.10">
    <property type="entry name" value="Ribonuclease H-like superfamily/Ribonuclease H"/>
    <property type="match status" value="1"/>
</dbReference>
<comment type="caution">
    <text evidence="2">The sequence shown here is derived from an EMBL/GenBank/DDBJ whole genome shotgun (WGS) entry which is preliminary data.</text>
</comment>
<keyword evidence="3" id="KW-1185">Reference proteome</keyword>
<evidence type="ECO:0000313" key="2">
    <source>
        <dbReference type="EMBL" id="CAB4011310.1"/>
    </source>
</evidence>
<evidence type="ECO:0000259" key="1">
    <source>
        <dbReference type="Pfam" id="PF13358"/>
    </source>
</evidence>
<dbReference type="PANTHER" id="PTHR46564">
    <property type="entry name" value="TRANSPOSASE"/>
    <property type="match status" value="1"/>
</dbReference>
<dbReference type="SUPFAM" id="SSF46689">
    <property type="entry name" value="Homeodomain-like"/>
    <property type="match status" value="1"/>
</dbReference>
<dbReference type="InterPro" id="IPR038717">
    <property type="entry name" value="Tc1-like_DDE_dom"/>
</dbReference>
<evidence type="ECO:0000313" key="3">
    <source>
        <dbReference type="Proteomes" id="UP001152795"/>
    </source>
</evidence>
<reference evidence="2" key="1">
    <citation type="submission" date="2020-04" db="EMBL/GenBank/DDBJ databases">
        <authorList>
            <person name="Alioto T."/>
            <person name="Alioto T."/>
            <person name="Gomez Garrido J."/>
        </authorList>
    </citation>
    <scope>NUCLEOTIDE SEQUENCE</scope>
    <source>
        <strain evidence="2">A484AB</strain>
    </source>
</reference>
<sequence>MSNVDISSTLFVSPKTVSQIYRLFVTTGNVTSPKVFGRPKGTTTLYDHEELIICEILLRQPTIHLKEMAYEIENTTGTRFPVESLCRTVHRLGFTMKKIEKVAAQRCEIQRARFMAEIALFPSDQLVFVDETGFNRRVMRDYGYSIEGTPATCYRKYSPWGPRYNVVAAISTESIVAIRICDAGVTVGAEEFVAFIQNDLYAALNRYNGANNRSVVILGMIS</sequence>
<dbReference type="OrthoDB" id="7744248at2759"/>
<name>A0A7D9EJ56_PARCT</name>
<gene>
    <name evidence="2" type="ORF">PACLA_8A065499</name>
</gene>
<dbReference type="Proteomes" id="UP001152795">
    <property type="component" value="Unassembled WGS sequence"/>
</dbReference>
<protein>
    <submittedName>
        <fullName evidence="2">Transposase orfb</fullName>
    </submittedName>
</protein>
<dbReference type="InterPro" id="IPR009057">
    <property type="entry name" value="Homeodomain-like_sf"/>
</dbReference>
<dbReference type="PANTHER" id="PTHR46564:SF1">
    <property type="entry name" value="TRANSPOSASE"/>
    <property type="match status" value="1"/>
</dbReference>
<organism evidence="2 3">
    <name type="scientific">Paramuricea clavata</name>
    <name type="common">Red gorgonian</name>
    <name type="synonym">Violescent sea-whip</name>
    <dbReference type="NCBI Taxonomy" id="317549"/>
    <lineage>
        <taxon>Eukaryota</taxon>
        <taxon>Metazoa</taxon>
        <taxon>Cnidaria</taxon>
        <taxon>Anthozoa</taxon>
        <taxon>Octocorallia</taxon>
        <taxon>Malacalcyonacea</taxon>
        <taxon>Plexauridae</taxon>
        <taxon>Paramuricea</taxon>
    </lineage>
</organism>
<dbReference type="InterPro" id="IPR036397">
    <property type="entry name" value="RNaseH_sf"/>
</dbReference>
<dbReference type="AlphaFoldDB" id="A0A7D9EJ56"/>
<dbReference type="EMBL" id="CACRXK020007108">
    <property type="protein sequence ID" value="CAB4011310.1"/>
    <property type="molecule type" value="Genomic_DNA"/>
</dbReference>
<proteinExistence type="predicted"/>
<dbReference type="GO" id="GO:0003676">
    <property type="term" value="F:nucleic acid binding"/>
    <property type="evidence" value="ECO:0007669"/>
    <property type="project" value="InterPro"/>
</dbReference>
<feature type="domain" description="Tc1-like transposase DDE" evidence="1">
    <location>
        <begin position="125"/>
        <end position="205"/>
    </location>
</feature>